<dbReference type="PANTHER" id="PTHR11482">
    <property type="entry name" value="ARGININE/DIAMINOPIMELATE/ORNITHINE DECARBOXYLASE"/>
    <property type="match status" value="1"/>
</dbReference>
<dbReference type="VEuPathDB" id="VectorBase:PPAPM1_004986"/>
<dbReference type="InterPro" id="IPR029066">
    <property type="entry name" value="PLP-binding_barrel"/>
</dbReference>
<evidence type="ECO:0000256" key="4">
    <source>
        <dbReference type="ARBA" id="ARBA00023239"/>
    </source>
</evidence>
<reference evidence="6" key="1">
    <citation type="submission" date="2022-08" db="UniProtKB">
        <authorList>
            <consortium name="EnsemblMetazoa"/>
        </authorList>
    </citation>
    <scope>IDENTIFICATION</scope>
    <source>
        <strain evidence="6">Israel</strain>
    </source>
</reference>
<organism evidence="6 7">
    <name type="scientific">Phlebotomus papatasi</name>
    <name type="common">Sandfly</name>
    <dbReference type="NCBI Taxonomy" id="29031"/>
    <lineage>
        <taxon>Eukaryota</taxon>
        <taxon>Metazoa</taxon>
        <taxon>Ecdysozoa</taxon>
        <taxon>Arthropoda</taxon>
        <taxon>Hexapoda</taxon>
        <taxon>Insecta</taxon>
        <taxon>Pterygota</taxon>
        <taxon>Neoptera</taxon>
        <taxon>Endopterygota</taxon>
        <taxon>Diptera</taxon>
        <taxon>Nematocera</taxon>
        <taxon>Psychodoidea</taxon>
        <taxon>Psychodidae</taxon>
        <taxon>Phlebotomus</taxon>
        <taxon>Phlebotomus</taxon>
    </lineage>
</organism>
<name>A0A1B0D759_PHLPP</name>
<dbReference type="EMBL" id="AJVK01026672">
    <property type="status" value="NOT_ANNOTATED_CDS"/>
    <property type="molecule type" value="Genomic_DNA"/>
</dbReference>
<accession>A0A1B0D759</accession>
<evidence type="ECO:0000256" key="1">
    <source>
        <dbReference type="ARBA" id="ARBA00001933"/>
    </source>
</evidence>
<dbReference type="GO" id="GO:0004586">
    <property type="term" value="F:ornithine decarboxylase activity"/>
    <property type="evidence" value="ECO:0007669"/>
    <property type="project" value="TreeGrafter"/>
</dbReference>
<evidence type="ECO:0000259" key="5">
    <source>
        <dbReference type="Pfam" id="PF02784"/>
    </source>
</evidence>
<keyword evidence="4" id="KW-0456">Lyase</keyword>
<dbReference type="PANTHER" id="PTHR11482:SF6">
    <property type="entry name" value="ORNITHINE DECARBOXYLASE 1-RELATED"/>
    <property type="match status" value="1"/>
</dbReference>
<dbReference type="Pfam" id="PF02784">
    <property type="entry name" value="Orn_Arg_deC_N"/>
    <property type="match status" value="1"/>
</dbReference>
<evidence type="ECO:0000313" key="7">
    <source>
        <dbReference type="Proteomes" id="UP000092462"/>
    </source>
</evidence>
<dbReference type="Gene3D" id="3.20.20.10">
    <property type="entry name" value="Alanine racemase"/>
    <property type="match status" value="1"/>
</dbReference>
<protein>
    <recommendedName>
        <fullName evidence="5">Orn/DAP/Arg decarboxylase 2 N-terminal domain-containing protein</fullName>
    </recommendedName>
</protein>
<comment type="cofactor">
    <cofactor evidence="1">
        <name>pyridoxal 5'-phosphate</name>
        <dbReference type="ChEBI" id="CHEBI:597326"/>
    </cofactor>
</comment>
<dbReference type="VEuPathDB" id="VectorBase:PPAI003382"/>
<evidence type="ECO:0000256" key="3">
    <source>
        <dbReference type="ARBA" id="ARBA00022898"/>
    </source>
</evidence>
<dbReference type="Proteomes" id="UP000092462">
    <property type="component" value="Unassembled WGS sequence"/>
</dbReference>
<keyword evidence="7" id="KW-1185">Reference proteome</keyword>
<evidence type="ECO:0000313" key="6">
    <source>
        <dbReference type="EnsemblMetazoa" id="PPAI003382-PA"/>
    </source>
</evidence>
<dbReference type="SUPFAM" id="SSF51419">
    <property type="entry name" value="PLP-binding barrel"/>
    <property type="match status" value="1"/>
</dbReference>
<dbReference type="InterPro" id="IPR022644">
    <property type="entry name" value="De-COase2_N"/>
</dbReference>
<dbReference type="AlphaFoldDB" id="A0A1B0D759"/>
<feature type="domain" description="Orn/DAP/Arg decarboxylase 2 N-terminal" evidence="5">
    <location>
        <begin position="33"/>
        <end position="84"/>
    </location>
</feature>
<evidence type="ECO:0000256" key="2">
    <source>
        <dbReference type="ARBA" id="ARBA00008872"/>
    </source>
</evidence>
<comment type="similarity">
    <text evidence="2">Belongs to the Orn/Lys/Arg decarboxylase class-II family.</text>
</comment>
<dbReference type="InterPro" id="IPR002433">
    <property type="entry name" value="Orn_de-COase"/>
</dbReference>
<dbReference type="EnsemblMetazoa" id="PPAI003382-RA">
    <property type="protein sequence ID" value="PPAI003382-PA"/>
    <property type="gene ID" value="PPAI003382"/>
</dbReference>
<proteinExistence type="inferred from homology"/>
<dbReference type="GO" id="GO:0005737">
    <property type="term" value="C:cytoplasm"/>
    <property type="evidence" value="ECO:0007669"/>
    <property type="project" value="TreeGrafter"/>
</dbReference>
<keyword evidence="3" id="KW-0663">Pyridoxal phosphate</keyword>
<dbReference type="GO" id="GO:0033387">
    <property type="term" value="P:putrescine biosynthetic process from arginine, via ornithine"/>
    <property type="evidence" value="ECO:0007669"/>
    <property type="project" value="TreeGrafter"/>
</dbReference>
<sequence>MILKCGIHNVRNHANVTAGFSRKSSSNVKQEKAYAPIGDKFGCDPELESRQLLTKAKNLGLSVIGISFHVGSGCEDPPSFRKAIAGY</sequence>